<evidence type="ECO:0000313" key="1">
    <source>
        <dbReference type="EMBL" id="KUK76862.1"/>
    </source>
</evidence>
<dbReference type="Proteomes" id="UP000053860">
    <property type="component" value="Unassembled WGS sequence"/>
</dbReference>
<dbReference type="AlphaFoldDB" id="A0A101HHA1"/>
<proteinExistence type="predicted"/>
<sequence length="33" mass="3663">MTIFAFPVTAQEEIADEDIDQTLRNLALIGNRG</sequence>
<dbReference type="EMBL" id="LGGN01000192">
    <property type="protein sequence ID" value="KUK76862.1"/>
    <property type="molecule type" value="Genomic_DNA"/>
</dbReference>
<reference evidence="2" key="1">
    <citation type="journal article" date="2015" name="MBio">
        <title>Genome-Resolved Metagenomic Analysis Reveals Roles for Candidate Phyla and Other Microbial Community Members in Biogeochemical Transformations in Oil Reservoirs.</title>
        <authorList>
            <person name="Hu P."/>
            <person name="Tom L."/>
            <person name="Singh A."/>
            <person name="Thomas B.C."/>
            <person name="Baker B.J."/>
            <person name="Piceno Y.M."/>
            <person name="Andersen G.L."/>
            <person name="Banfield J.F."/>
        </authorList>
    </citation>
    <scope>NUCLEOTIDE SEQUENCE [LARGE SCALE GENOMIC DNA]</scope>
</reference>
<organism evidence="1 2">
    <name type="scientific">Proteiniphilum acetatigenes</name>
    <dbReference type="NCBI Taxonomy" id="294710"/>
    <lineage>
        <taxon>Bacteria</taxon>
        <taxon>Pseudomonadati</taxon>
        <taxon>Bacteroidota</taxon>
        <taxon>Bacteroidia</taxon>
        <taxon>Bacteroidales</taxon>
        <taxon>Dysgonomonadaceae</taxon>
        <taxon>Proteiniphilum</taxon>
    </lineage>
</organism>
<evidence type="ECO:0000313" key="2">
    <source>
        <dbReference type="Proteomes" id="UP000053860"/>
    </source>
</evidence>
<comment type="caution">
    <text evidence="1">The sequence shown here is derived from an EMBL/GenBank/DDBJ whole genome shotgun (WGS) entry which is preliminary data.</text>
</comment>
<name>A0A101HHA1_9BACT</name>
<gene>
    <name evidence="1" type="ORF">XD92_1021</name>
</gene>
<protein>
    <submittedName>
        <fullName evidence="1">Uncharacterized protein</fullName>
    </submittedName>
</protein>
<accession>A0A101HHA1</accession>